<sequence>MSLMEIPASGRVRVAYEAALRELQTLGIEETAKAELSRSIAWEVSSAFATGPGSFPAVDFGDTGQRDLTAENTAATVLGENYDEVHPVAGSSISLAITAAWTAVAAWEDWRVSPQRYRRPGQRDALVNAGRWFGGILNEQRISEFTQGRVTFVGEYDRKKYEVAEAYFTIPDGDAVQMSLGDWIVCEEGRWFVLTDGVFRDRYVLDSVFPGSRS</sequence>
<accession>A0A1H2DCH9</accession>
<dbReference type="STRING" id="113562.SAMN04489716_9212"/>
<dbReference type="AlphaFoldDB" id="A0A1H2DCH9"/>
<dbReference type="RefSeq" id="WP_092555703.1">
    <property type="nucleotide sequence ID" value="NZ_BOMJ01000122.1"/>
</dbReference>
<dbReference type="Proteomes" id="UP000198688">
    <property type="component" value="Chromosome I"/>
</dbReference>
<dbReference type="EMBL" id="LT629758">
    <property type="protein sequence ID" value="SDT80458.1"/>
    <property type="molecule type" value="Genomic_DNA"/>
</dbReference>
<proteinExistence type="predicted"/>
<keyword evidence="2" id="KW-1185">Reference proteome</keyword>
<gene>
    <name evidence="1" type="ORF">SAMN04489716_9212</name>
</gene>
<reference evidence="1 2" key="1">
    <citation type="submission" date="2016-10" db="EMBL/GenBank/DDBJ databases">
        <authorList>
            <person name="de Groot N.N."/>
        </authorList>
    </citation>
    <scope>NUCLEOTIDE SEQUENCE [LARGE SCALE GENOMIC DNA]</scope>
    <source>
        <strain evidence="1 2">DSM 43941</strain>
    </source>
</reference>
<protein>
    <submittedName>
        <fullName evidence="1">Uncharacterized protein</fullName>
    </submittedName>
</protein>
<evidence type="ECO:0000313" key="2">
    <source>
        <dbReference type="Proteomes" id="UP000198688"/>
    </source>
</evidence>
<name>A0A1H2DCH9_9ACTN</name>
<organism evidence="1 2">
    <name type="scientific">Actinoplanes derwentensis</name>
    <dbReference type="NCBI Taxonomy" id="113562"/>
    <lineage>
        <taxon>Bacteria</taxon>
        <taxon>Bacillati</taxon>
        <taxon>Actinomycetota</taxon>
        <taxon>Actinomycetes</taxon>
        <taxon>Micromonosporales</taxon>
        <taxon>Micromonosporaceae</taxon>
        <taxon>Actinoplanes</taxon>
    </lineage>
</organism>
<evidence type="ECO:0000313" key="1">
    <source>
        <dbReference type="EMBL" id="SDT80458.1"/>
    </source>
</evidence>